<dbReference type="GO" id="GO:0005524">
    <property type="term" value="F:ATP binding"/>
    <property type="evidence" value="ECO:0007669"/>
    <property type="project" value="UniProtKB-KW"/>
</dbReference>
<dbReference type="HOGENOM" id="CLU_000445_8_5_9"/>
<dbReference type="InterPro" id="IPR025944">
    <property type="entry name" value="Sigma_54_int_dom_CS"/>
</dbReference>
<dbReference type="PROSITE" id="PS00675">
    <property type="entry name" value="SIGMA54_INTERACT_1"/>
    <property type="match status" value="1"/>
</dbReference>
<dbReference type="Gene3D" id="1.10.10.60">
    <property type="entry name" value="Homeodomain-like"/>
    <property type="match status" value="1"/>
</dbReference>
<dbReference type="Gene3D" id="3.40.50.300">
    <property type="entry name" value="P-loop containing nucleotide triphosphate hydrolases"/>
    <property type="match status" value="1"/>
</dbReference>
<dbReference type="PATRIC" id="fig|748449.3.peg.1143"/>
<dbReference type="InterPro" id="IPR009057">
    <property type="entry name" value="Homeodomain-like_sf"/>
</dbReference>
<dbReference type="PROSITE" id="PS00688">
    <property type="entry name" value="SIGMA54_INTERACT_3"/>
    <property type="match status" value="1"/>
</dbReference>
<dbReference type="CDD" id="cd00009">
    <property type="entry name" value="AAA"/>
    <property type="match status" value="1"/>
</dbReference>
<dbReference type="SMART" id="SM00091">
    <property type="entry name" value="PAS"/>
    <property type="match status" value="1"/>
</dbReference>
<dbReference type="InterPro" id="IPR010524">
    <property type="entry name" value="Sig_transdc_resp-reg_PrpR_N"/>
</dbReference>
<dbReference type="InterPro" id="IPR002078">
    <property type="entry name" value="Sigma_54_int"/>
</dbReference>
<dbReference type="AlphaFoldDB" id="L0K770"/>
<dbReference type="CDD" id="cd00130">
    <property type="entry name" value="PAS"/>
    <property type="match status" value="1"/>
</dbReference>
<feature type="domain" description="Sigma-54 factor interaction" evidence="5">
    <location>
        <begin position="308"/>
        <end position="538"/>
    </location>
</feature>
<dbReference type="PANTHER" id="PTHR32071">
    <property type="entry name" value="TRANSCRIPTIONAL REGULATORY PROTEIN"/>
    <property type="match status" value="1"/>
</dbReference>
<dbReference type="InterPro" id="IPR002197">
    <property type="entry name" value="HTH_Fis"/>
</dbReference>
<dbReference type="GO" id="GO:0006355">
    <property type="term" value="P:regulation of DNA-templated transcription"/>
    <property type="evidence" value="ECO:0007669"/>
    <property type="project" value="InterPro"/>
</dbReference>
<dbReference type="Proteomes" id="UP000010880">
    <property type="component" value="Chromosome"/>
</dbReference>
<dbReference type="Pfam" id="PF00989">
    <property type="entry name" value="PAS"/>
    <property type="match status" value="1"/>
</dbReference>
<proteinExistence type="predicted"/>
<evidence type="ECO:0000256" key="3">
    <source>
        <dbReference type="ARBA" id="ARBA00023015"/>
    </source>
</evidence>
<evidence type="ECO:0000259" key="5">
    <source>
        <dbReference type="PROSITE" id="PS50045"/>
    </source>
</evidence>
<dbReference type="InterPro" id="IPR027417">
    <property type="entry name" value="P-loop_NTPase"/>
</dbReference>
<keyword evidence="1" id="KW-0547">Nucleotide-binding</keyword>
<dbReference type="InterPro" id="IPR035965">
    <property type="entry name" value="PAS-like_dom_sf"/>
</dbReference>
<dbReference type="Pfam" id="PF06506">
    <property type="entry name" value="PrpR_N"/>
    <property type="match status" value="1"/>
</dbReference>
<evidence type="ECO:0000256" key="2">
    <source>
        <dbReference type="ARBA" id="ARBA00022840"/>
    </source>
</evidence>
<gene>
    <name evidence="7" type="ordered locus">Halha_1184</name>
</gene>
<dbReference type="GO" id="GO:0043565">
    <property type="term" value="F:sequence-specific DNA binding"/>
    <property type="evidence" value="ECO:0007669"/>
    <property type="project" value="InterPro"/>
</dbReference>
<dbReference type="InterPro" id="IPR013767">
    <property type="entry name" value="PAS_fold"/>
</dbReference>
<evidence type="ECO:0000313" key="8">
    <source>
        <dbReference type="Proteomes" id="UP000010880"/>
    </source>
</evidence>
<dbReference type="SUPFAM" id="SSF55785">
    <property type="entry name" value="PYP-like sensor domain (PAS domain)"/>
    <property type="match status" value="1"/>
</dbReference>
<dbReference type="Pfam" id="PF25601">
    <property type="entry name" value="AAA_lid_14"/>
    <property type="match status" value="1"/>
</dbReference>
<dbReference type="PROSITE" id="PS50045">
    <property type="entry name" value="SIGMA54_INTERACT_4"/>
    <property type="match status" value="1"/>
</dbReference>
<dbReference type="eggNOG" id="COG3829">
    <property type="taxonomic scope" value="Bacteria"/>
</dbReference>
<dbReference type="RefSeq" id="WP_015326855.1">
    <property type="nucleotide sequence ID" value="NC_019978.1"/>
</dbReference>
<sequence length="615" mass="69076">MKRLSDQVIKENNLFVTTMVGDLKEGVKVANRAINKGAEVIISRGGTASLIKQNISAPVVEINVTGYDLLRVLYKYRQHQEQIGVIGYENVIYGVKAISELIGINIDYYKIEEESQVESRVEEAVNNNVKTIIGDTITVRTAKGYNLNYELITSGKEAILNSIYRAQKVYEATVVEREKKEKLETILDSAHEGIIAIDKEGVITAFNPKAENLFNKQAAEVIDNKVDQIIPSTKLLEVLKEKQPKVGEIQNVGQTKIATNRVPIKVGGVVKGAVATFQDVTKVQELEQKIRQELNKKGLTAQYKLEDIIGVSKEIQDKKRLAYRYGQVDSTVLINGESGTGKELFAQGIHNCSQRKVGPFVAINCAALPTNLLESELFGYEEGSFTGAQKGGKKGLFELAHQGTIFLDEIAEMDQSLQARLLRVIQEKEVMKLGGREIIPIDVRIIAATNKNLKEEIEAGRFRKDLYYRLNVLDLTIPPLRKRREDIQAILDFLIVKKSGELNKQIIRVDKEVIKTLVEYDWPGNVRELENIIEKMIVTSKGKVIEKEEVDFILAKLVKKEDDFKTFQCTINATGTLEEMEKEIIKQVVTEVGSKTQAANKLGITRSTIWRKLKE</sequence>
<evidence type="ECO:0000256" key="4">
    <source>
        <dbReference type="ARBA" id="ARBA00023163"/>
    </source>
</evidence>
<dbReference type="Gene3D" id="3.30.450.20">
    <property type="entry name" value="PAS domain"/>
    <property type="match status" value="1"/>
</dbReference>
<dbReference type="InterPro" id="IPR003593">
    <property type="entry name" value="AAA+_ATPase"/>
</dbReference>
<dbReference type="FunFam" id="3.40.50.300:FF:000006">
    <property type="entry name" value="DNA-binding transcriptional regulator NtrC"/>
    <property type="match status" value="1"/>
</dbReference>
<dbReference type="PANTHER" id="PTHR32071:SF57">
    <property type="entry name" value="C4-DICARBOXYLATE TRANSPORT TRANSCRIPTIONAL REGULATORY PROTEIN DCTD"/>
    <property type="match status" value="1"/>
</dbReference>
<keyword evidence="8" id="KW-1185">Reference proteome</keyword>
<dbReference type="SMART" id="SM00382">
    <property type="entry name" value="AAA"/>
    <property type="match status" value="1"/>
</dbReference>
<evidence type="ECO:0000256" key="1">
    <source>
        <dbReference type="ARBA" id="ARBA00022741"/>
    </source>
</evidence>
<name>L0K770_HALHC</name>
<dbReference type="InterPro" id="IPR025662">
    <property type="entry name" value="Sigma_54_int_dom_ATP-bd_1"/>
</dbReference>
<dbReference type="STRING" id="748449.Halha_1184"/>
<dbReference type="EMBL" id="CP003359">
    <property type="protein sequence ID" value="AGB41132.1"/>
    <property type="molecule type" value="Genomic_DNA"/>
</dbReference>
<keyword evidence="4" id="KW-0804">Transcription</keyword>
<dbReference type="Pfam" id="PF02954">
    <property type="entry name" value="HTH_8"/>
    <property type="match status" value="1"/>
</dbReference>
<dbReference type="PROSITE" id="PS50112">
    <property type="entry name" value="PAS"/>
    <property type="match status" value="1"/>
</dbReference>
<keyword evidence="3" id="KW-0805">Transcription regulation</keyword>
<protein>
    <submittedName>
        <fullName evidence="7">PAS domain S-box</fullName>
    </submittedName>
</protein>
<dbReference type="NCBIfam" id="TIGR00229">
    <property type="entry name" value="sensory_box"/>
    <property type="match status" value="1"/>
</dbReference>
<dbReference type="Gene3D" id="1.10.8.60">
    <property type="match status" value="1"/>
</dbReference>
<dbReference type="KEGG" id="hhl:Halha_1184"/>
<dbReference type="Gene3D" id="3.40.50.2300">
    <property type="match status" value="1"/>
</dbReference>
<organism evidence="7 8">
    <name type="scientific">Halobacteroides halobius (strain ATCC 35273 / DSM 5150 / MD-1)</name>
    <dbReference type="NCBI Taxonomy" id="748449"/>
    <lineage>
        <taxon>Bacteria</taxon>
        <taxon>Bacillati</taxon>
        <taxon>Bacillota</taxon>
        <taxon>Clostridia</taxon>
        <taxon>Halanaerobiales</taxon>
        <taxon>Halobacteroidaceae</taxon>
        <taxon>Halobacteroides</taxon>
    </lineage>
</organism>
<dbReference type="InterPro" id="IPR058031">
    <property type="entry name" value="AAA_lid_NorR"/>
</dbReference>
<evidence type="ECO:0000259" key="6">
    <source>
        <dbReference type="PROSITE" id="PS50112"/>
    </source>
</evidence>
<evidence type="ECO:0000313" key="7">
    <source>
        <dbReference type="EMBL" id="AGB41132.1"/>
    </source>
</evidence>
<reference evidence="8" key="1">
    <citation type="submission" date="2012-02" db="EMBL/GenBank/DDBJ databases">
        <title>The complete genome of Halobacteroides halobius DSM 5150.</title>
        <authorList>
            <person name="Lucas S."/>
            <person name="Copeland A."/>
            <person name="Lapidus A."/>
            <person name="Glavina del Rio T."/>
            <person name="Dalin E."/>
            <person name="Tice H."/>
            <person name="Bruce D."/>
            <person name="Goodwin L."/>
            <person name="Pitluck S."/>
            <person name="Peters L."/>
            <person name="Mikhailova N."/>
            <person name="Gu W."/>
            <person name="Kyrpides N."/>
            <person name="Mavromatis K."/>
            <person name="Ivanova N."/>
            <person name="Brettin T."/>
            <person name="Detter J.C."/>
            <person name="Han C."/>
            <person name="Larimer F."/>
            <person name="Land M."/>
            <person name="Hauser L."/>
            <person name="Markowitz V."/>
            <person name="Cheng J.-F."/>
            <person name="Hugenholtz P."/>
            <person name="Woyke T."/>
            <person name="Wu D."/>
            <person name="Tindall B."/>
            <person name="Pomrenke H."/>
            <person name="Brambilla E."/>
            <person name="Klenk H.-P."/>
            <person name="Eisen J.A."/>
        </authorList>
    </citation>
    <scope>NUCLEOTIDE SEQUENCE [LARGE SCALE GENOMIC DNA]</scope>
    <source>
        <strain evidence="8">ATCC 35273 / DSM 5150 / MD-1</strain>
    </source>
</reference>
<dbReference type="Gene3D" id="3.40.50.10660">
    <property type="entry name" value="PrpR receptor domain-like"/>
    <property type="match status" value="1"/>
</dbReference>
<dbReference type="GO" id="GO:0000156">
    <property type="term" value="F:phosphorelay response regulator activity"/>
    <property type="evidence" value="ECO:0007669"/>
    <property type="project" value="InterPro"/>
</dbReference>
<keyword evidence="2" id="KW-0067">ATP-binding</keyword>
<dbReference type="SUPFAM" id="SSF159800">
    <property type="entry name" value="PrpR receptor domain-like"/>
    <property type="match status" value="1"/>
</dbReference>
<dbReference type="SUPFAM" id="SSF52540">
    <property type="entry name" value="P-loop containing nucleoside triphosphate hydrolases"/>
    <property type="match status" value="1"/>
</dbReference>
<accession>L0K770</accession>
<dbReference type="SUPFAM" id="SSF46689">
    <property type="entry name" value="Homeodomain-like"/>
    <property type="match status" value="1"/>
</dbReference>
<dbReference type="Pfam" id="PF00158">
    <property type="entry name" value="Sigma54_activat"/>
    <property type="match status" value="1"/>
</dbReference>
<feature type="domain" description="PAS" evidence="6">
    <location>
        <begin position="179"/>
        <end position="224"/>
    </location>
</feature>
<dbReference type="InterPro" id="IPR000014">
    <property type="entry name" value="PAS"/>
</dbReference>